<comment type="caution">
    <text evidence="1">The sequence shown here is derived from an EMBL/GenBank/DDBJ whole genome shotgun (WGS) entry which is preliminary data.</text>
</comment>
<proteinExistence type="predicted"/>
<accession>A0A1J5PJN5</accession>
<dbReference type="AlphaFoldDB" id="A0A1J5PJN5"/>
<evidence type="ECO:0000313" key="1">
    <source>
        <dbReference type="EMBL" id="OIQ67748.1"/>
    </source>
</evidence>
<dbReference type="EMBL" id="MLJW01005733">
    <property type="protein sequence ID" value="OIQ67748.1"/>
    <property type="molecule type" value="Genomic_DNA"/>
</dbReference>
<sequence length="74" mass="7169">MVLPTVPAAAGNECMPSILISPGGPEVSLVVSTTGVAASAPTPEIGQIGLGEEASLATVPDARLVVQAALCQSG</sequence>
<reference evidence="1" key="1">
    <citation type="submission" date="2016-10" db="EMBL/GenBank/DDBJ databases">
        <title>Sequence of Gallionella enrichment culture.</title>
        <authorList>
            <person name="Poehlein A."/>
            <person name="Muehling M."/>
            <person name="Daniel R."/>
        </authorList>
    </citation>
    <scope>NUCLEOTIDE SEQUENCE</scope>
</reference>
<name>A0A1J5PJN5_9ZZZZ</name>
<protein>
    <submittedName>
        <fullName evidence="1">Uncharacterized protein</fullName>
    </submittedName>
</protein>
<organism evidence="1">
    <name type="scientific">mine drainage metagenome</name>
    <dbReference type="NCBI Taxonomy" id="410659"/>
    <lineage>
        <taxon>unclassified sequences</taxon>
        <taxon>metagenomes</taxon>
        <taxon>ecological metagenomes</taxon>
    </lineage>
</organism>
<gene>
    <name evidence="1" type="ORF">GALL_506720</name>
</gene>